<proteinExistence type="predicted"/>
<evidence type="ECO:0000313" key="2">
    <source>
        <dbReference type="EMBL" id="TSE04051.1"/>
    </source>
</evidence>
<accession>A0A554VBT4</accession>
<organism evidence="2 3">
    <name type="scientific">Aquimarina algiphila</name>
    <dbReference type="NCBI Taxonomy" id="2047982"/>
    <lineage>
        <taxon>Bacteria</taxon>
        <taxon>Pseudomonadati</taxon>
        <taxon>Bacteroidota</taxon>
        <taxon>Flavobacteriia</taxon>
        <taxon>Flavobacteriales</taxon>
        <taxon>Flavobacteriaceae</taxon>
        <taxon>Aquimarina</taxon>
    </lineage>
</organism>
<dbReference type="Proteomes" id="UP000318833">
    <property type="component" value="Unassembled WGS sequence"/>
</dbReference>
<dbReference type="OrthoDB" id="1163918at2"/>
<dbReference type="RefSeq" id="WP_143918739.1">
    <property type="nucleotide sequence ID" value="NZ_CANMIK010000015.1"/>
</dbReference>
<dbReference type="InterPro" id="IPR041657">
    <property type="entry name" value="HTH_17"/>
</dbReference>
<protein>
    <submittedName>
        <fullName evidence="2">Helix-turn-helix domain-containing protein</fullName>
    </submittedName>
</protein>
<evidence type="ECO:0000259" key="1">
    <source>
        <dbReference type="Pfam" id="PF12728"/>
    </source>
</evidence>
<dbReference type="EMBL" id="VLNR01000091">
    <property type="protein sequence ID" value="TSE04051.1"/>
    <property type="molecule type" value="Genomic_DNA"/>
</dbReference>
<evidence type="ECO:0000313" key="3">
    <source>
        <dbReference type="Proteomes" id="UP000318833"/>
    </source>
</evidence>
<comment type="caution">
    <text evidence="2">The sequence shown here is derived from an EMBL/GenBank/DDBJ whole genome shotgun (WGS) entry which is preliminary data.</text>
</comment>
<keyword evidence="3" id="KW-1185">Reference proteome</keyword>
<feature type="domain" description="Helix-turn-helix" evidence="1">
    <location>
        <begin position="43"/>
        <end position="89"/>
    </location>
</feature>
<name>A0A554VBT4_9FLAO</name>
<gene>
    <name evidence="2" type="ORF">FOF46_27735</name>
</gene>
<reference evidence="2 3" key="1">
    <citation type="submission" date="2019-07" db="EMBL/GenBank/DDBJ databases">
        <title>The draft genome sequence of Aquimarina algiphila M91.</title>
        <authorList>
            <person name="Meng X."/>
        </authorList>
    </citation>
    <scope>NUCLEOTIDE SEQUENCE [LARGE SCALE GENOMIC DNA]</scope>
    <source>
        <strain evidence="2 3">M91</strain>
    </source>
</reference>
<dbReference type="AlphaFoldDB" id="A0A554VBT4"/>
<dbReference type="Pfam" id="PF12728">
    <property type="entry name" value="HTH_17"/>
    <property type="match status" value="1"/>
</dbReference>
<sequence>MKGKFIVFETKAFYKLVEEVIQRVKKTEKPIKNQQTSDWVNAIEAKQLLGIKSTGKLRKLLYENHIVASQHGRTILYSRKSILAFLEQHKI</sequence>